<dbReference type="Proteomes" id="UP000439903">
    <property type="component" value="Unassembled WGS sequence"/>
</dbReference>
<dbReference type="GO" id="GO:0008270">
    <property type="term" value="F:zinc ion binding"/>
    <property type="evidence" value="ECO:0007669"/>
    <property type="project" value="UniProtKB-KW"/>
</dbReference>
<evidence type="ECO:0000313" key="9">
    <source>
        <dbReference type="EMBL" id="KAF0357374.1"/>
    </source>
</evidence>
<keyword evidence="1" id="KW-0808">Transferase</keyword>
<dbReference type="AlphaFoldDB" id="A0A8H3ZZS9"/>
<name>A0A8H3ZZS9_GIGMA</name>
<dbReference type="PROSITE" id="PS50089">
    <property type="entry name" value="ZF_RING_2"/>
    <property type="match status" value="1"/>
</dbReference>
<dbReference type="InterPro" id="IPR013083">
    <property type="entry name" value="Znf_RING/FYVE/PHD"/>
</dbReference>
<feature type="zinc finger region" description="C3H1-type" evidence="5">
    <location>
        <begin position="204"/>
        <end position="232"/>
    </location>
</feature>
<dbReference type="InterPro" id="IPR000571">
    <property type="entry name" value="Znf_CCCH"/>
</dbReference>
<organism evidence="9 10">
    <name type="scientific">Gigaspora margarita</name>
    <dbReference type="NCBI Taxonomy" id="4874"/>
    <lineage>
        <taxon>Eukaryota</taxon>
        <taxon>Fungi</taxon>
        <taxon>Fungi incertae sedis</taxon>
        <taxon>Mucoromycota</taxon>
        <taxon>Glomeromycotina</taxon>
        <taxon>Glomeromycetes</taxon>
        <taxon>Diversisporales</taxon>
        <taxon>Gigasporaceae</taxon>
        <taxon>Gigaspora</taxon>
    </lineage>
</organism>
<dbReference type="Pfam" id="PF00097">
    <property type="entry name" value="zf-C3HC4"/>
    <property type="match status" value="1"/>
</dbReference>
<feature type="region of interest" description="Disordered" evidence="6">
    <location>
        <begin position="326"/>
        <end position="350"/>
    </location>
</feature>
<keyword evidence="4 5" id="KW-0862">Zinc</keyword>
<gene>
    <name evidence="9" type="ORF">F8M41_014561</name>
</gene>
<dbReference type="InterPro" id="IPR001841">
    <property type="entry name" value="Znf_RING"/>
</dbReference>
<proteinExistence type="predicted"/>
<evidence type="ECO:0000256" key="1">
    <source>
        <dbReference type="ARBA" id="ARBA00022679"/>
    </source>
</evidence>
<feature type="domain" description="RING-type" evidence="7">
    <location>
        <begin position="124"/>
        <end position="175"/>
    </location>
</feature>
<keyword evidence="3 5" id="KW-0863">Zinc-finger</keyword>
<feature type="compositionally biased region" description="Polar residues" evidence="6">
    <location>
        <begin position="22"/>
        <end position="53"/>
    </location>
</feature>
<feature type="zinc finger region" description="C3H1-type" evidence="5">
    <location>
        <begin position="70"/>
        <end position="97"/>
    </location>
</feature>
<dbReference type="SUPFAM" id="SSF90229">
    <property type="entry name" value="CCCH zinc finger"/>
    <property type="match status" value="1"/>
</dbReference>
<dbReference type="PANTHER" id="PTHR11224:SF10">
    <property type="entry name" value="IP09428P-RELATED"/>
    <property type="match status" value="1"/>
</dbReference>
<evidence type="ECO:0000256" key="6">
    <source>
        <dbReference type="SAM" id="MobiDB-lite"/>
    </source>
</evidence>
<feature type="compositionally biased region" description="Polar residues" evidence="6">
    <location>
        <begin position="1"/>
        <end position="11"/>
    </location>
</feature>
<evidence type="ECO:0000313" key="10">
    <source>
        <dbReference type="Proteomes" id="UP000439903"/>
    </source>
</evidence>
<evidence type="ECO:0000256" key="3">
    <source>
        <dbReference type="ARBA" id="ARBA00022771"/>
    </source>
</evidence>
<dbReference type="SUPFAM" id="SSF57850">
    <property type="entry name" value="RING/U-box"/>
    <property type="match status" value="1"/>
</dbReference>
<evidence type="ECO:0000259" key="8">
    <source>
        <dbReference type="PROSITE" id="PS50103"/>
    </source>
</evidence>
<sequence>MSSYVNRTPYTRTPRHIREASSHSLRNRNNGEGSSTNNKSSTSHRSTSARGQGSHSSSNNMANSSSHAENNKSQICRYFLQGRCMYGDACWNRHELPDTSVSNEMETRRKEKQKENEEEEENICAICYDVPKIFGLLVSCDHVFCRDCIKEWRKTDNLSTPFQTTDTTKTCPVCRKNSPYIVPSPSFAKTGQKKDQIILSYKERMSRIPCKYFQESRKCPFADECFYQHANPDGSRCSLGPPKKKKPRTCSLGNFRYLEVTGEGSGFDFRTISEILGGLSINRSFHHIFTRDWDNWDDEMDFDEGPTWDDDFPFEDQINEIVSFGPDNDVDEPEVEEDDNGGWGLGEWGSTWDDFEPETTTFSELHQDPWW</sequence>
<dbReference type="GO" id="GO:0061630">
    <property type="term" value="F:ubiquitin protein ligase activity"/>
    <property type="evidence" value="ECO:0007669"/>
    <property type="project" value="InterPro"/>
</dbReference>
<feature type="domain" description="C3H1-type" evidence="8">
    <location>
        <begin position="70"/>
        <end position="97"/>
    </location>
</feature>
<dbReference type="PANTHER" id="PTHR11224">
    <property type="entry name" value="MAKORIN-RELATED"/>
    <property type="match status" value="1"/>
</dbReference>
<reference evidence="9 10" key="1">
    <citation type="journal article" date="2019" name="Environ. Microbiol.">
        <title>At the nexus of three kingdoms: the genome of the mycorrhizal fungus Gigaspora margarita provides insights into plant, endobacterial and fungal interactions.</title>
        <authorList>
            <person name="Venice F."/>
            <person name="Ghignone S."/>
            <person name="Salvioli di Fossalunga A."/>
            <person name="Amselem J."/>
            <person name="Novero M."/>
            <person name="Xianan X."/>
            <person name="Sedzielewska Toro K."/>
            <person name="Morin E."/>
            <person name="Lipzen A."/>
            <person name="Grigoriev I.V."/>
            <person name="Henrissat B."/>
            <person name="Martin F.M."/>
            <person name="Bonfante P."/>
        </authorList>
    </citation>
    <scope>NUCLEOTIDE SEQUENCE [LARGE SCALE GENOMIC DNA]</scope>
    <source>
        <strain evidence="9 10">BEG34</strain>
    </source>
</reference>
<protein>
    <submittedName>
        <fullName evidence="9">E3 ubiquitin-protein ligase makorin</fullName>
    </submittedName>
</protein>
<feature type="compositionally biased region" description="Acidic residues" evidence="6">
    <location>
        <begin position="328"/>
        <end position="340"/>
    </location>
</feature>
<keyword evidence="10" id="KW-1185">Reference proteome</keyword>
<dbReference type="SMART" id="SM00184">
    <property type="entry name" value="RING"/>
    <property type="match status" value="1"/>
</dbReference>
<dbReference type="PROSITE" id="PS50103">
    <property type="entry name" value="ZF_C3H1"/>
    <property type="match status" value="2"/>
</dbReference>
<evidence type="ECO:0000256" key="4">
    <source>
        <dbReference type="ARBA" id="ARBA00022833"/>
    </source>
</evidence>
<accession>A0A8H3ZZS9</accession>
<dbReference type="SMART" id="SM00356">
    <property type="entry name" value="ZnF_C3H1"/>
    <property type="match status" value="2"/>
</dbReference>
<feature type="compositionally biased region" description="Low complexity" evidence="6">
    <location>
        <begin position="54"/>
        <end position="67"/>
    </location>
</feature>
<dbReference type="PROSITE" id="PS00518">
    <property type="entry name" value="ZF_RING_1"/>
    <property type="match status" value="1"/>
</dbReference>
<dbReference type="InterPro" id="IPR018957">
    <property type="entry name" value="Znf_C3HC4_RING-type"/>
</dbReference>
<dbReference type="InterPro" id="IPR045072">
    <property type="entry name" value="MKRN-like"/>
</dbReference>
<evidence type="ECO:0000256" key="2">
    <source>
        <dbReference type="ARBA" id="ARBA00022723"/>
    </source>
</evidence>
<evidence type="ECO:0000256" key="5">
    <source>
        <dbReference type="PROSITE-ProRule" id="PRU00723"/>
    </source>
</evidence>
<dbReference type="OrthoDB" id="250836at2759"/>
<evidence type="ECO:0000259" key="7">
    <source>
        <dbReference type="PROSITE" id="PS50089"/>
    </source>
</evidence>
<dbReference type="InterPro" id="IPR036855">
    <property type="entry name" value="Znf_CCCH_sf"/>
</dbReference>
<keyword evidence="2 5" id="KW-0479">Metal-binding</keyword>
<dbReference type="GO" id="GO:0000209">
    <property type="term" value="P:protein polyubiquitination"/>
    <property type="evidence" value="ECO:0007669"/>
    <property type="project" value="InterPro"/>
</dbReference>
<comment type="caution">
    <text evidence="9">The sequence shown here is derived from an EMBL/GenBank/DDBJ whole genome shotgun (WGS) entry which is preliminary data.</text>
</comment>
<feature type="region of interest" description="Disordered" evidence="6">
    <location>
        <begin position="1"/>
        <end position="67"/>
    </location>
</feature>
<dbReference type="EMBL" id="WTPW01003000">
    <property type="protein sequence ID" value="KAF0357374.1"/>
    <property type="molecule type" value="Genomic_DNA"/>
</dbReference>
<feature type="domain" description="C3H1-type" evidence="8">
    <location>
        <begin position="204"/>
        <end position="232"/>
    </location>
</feature>
<dbReference type="InterPro" id="IPR017907">
    <property type="entry name" value="Znf_RING_CS"/>
</dbReference>
<dbReference type="Gene3D" id="3.30.40.10">
    <property type="entry name" value="Zinc/RING finger domain, C3HC4 (zinc finger)"/>
    <property type="match status" value="1"/>
</dbReference>